<reference evidence="1 2" key="1">
    <citation type="submission" date="2015-06" db="EMBL/GenBank/DDBJ databases">
        <authorList>
            <person name="Johnson F."/>
            <person name="Tran D."/>
            <person name="Clark G.T."/>
            <person name="Lara A."/>
            <person name="Mehany M."/>
            <person name="Saenz O."/>
            <person name="Layton S.R."/>
            <person name="Bhuiyan S."/>
            <person name="Donegan-Quick R."/>
            <person name="Benjamin R.C."/>
            <person name="Hughes L.E."/>
            <person name="Bradley K.W."/>
            <person name="Asai D.J."/>
            <person name="Bowman C.A."/>
            <person name="Russell D.A."/>
            <person name="Pope W.H."/>
            <person name="Jacobs-Sera D."/>
            <person name="Hendrix R.W."/>
            <person name="Hatfull G.F."/>
        </authorList>
    </citation>
    <scope>NUCLEOTIDE SEQUENCE [LARGE SCALE GENOMIC DNA]</scope>
</reference>
<organism evidence="1 2">
    <name type="scientific">Streptomyces phage Lannister</name>
    <dbReference type="NCBI Taxonomy" id="1674927"/>
    <lineage>
        <taxon>Viruses</taxon>
        <taxon>Duplodnaviria</taxon>
        <taxon>Heunggongvirae</taxon>
        <taxon>Uroviricota</taxon>
        <taxon>Caudoviricetes</taxon>
        <taxon>Arquatrovirinae</taxon>
        <taxon>Likavirus</taxon>
        <taxon>Likavirus lannister</taxon>
    </lineage>
</organism>
<keyword evidence="2" id="KW-1185">Reference proteome</keyword>
<dbReference type="GeneID" id="26628165"/>
<proteinExistence type="predicted"/>
<dbReference type="KEGG" id="vg:26628165"/>
<evidence type="ECO:0000313" key="1">
    <source>
        <dbReference type="EMBL" id="AKY03737.1"/>
    </source>
</evidence>
<name>A0A0K1Y9H6_9CAUD</name>
<gene>
    <name evidence="1" type="ORF">SEA_LANNISTER_55</name>
</gene>
<dbReference type="EMBL" id="KT184391">
    <property type="protein sequence ID" value="AKY03737.1"/>
    <property type="molecule type" value="Genomic_DNA"/>
</dbReference>
<dbReference type="RefSeq" id="YP_009200995.1">
    <property type="nucleotide sequence ID" value="NC_028827.1"/>
</dbReference>
<dbReference type="Proteomes" id="UP000201933">
    <property type="component" value="Segment"/>
</dbReference>
<sequence length="78" mass="8999">MKTVRYTNCPCGVKRSFFSEREAEKALGRAKAKRQRVMEARGTGRGIKTESRYYECEESGLFHLTSESRQSYELRNAA</sequence>
<accession>A0A0K1Y9H6</accession>
<protein>
    <submittedName>
        <fullName evidence="1">Uncharacterized protein</fullName>
    </submittedName>
</protein>
<evidence type="ECO:0000313" key="2">
    <source>
        <dbReference type="Proteomes" id="UP000201933"/>
    </source>
</evidence>
<dbReference type="OrthoDB" id="23188at10239"/>